<feature type="region of interest" description="Disordered" evidence="1">
    <location>
        <begin position="314"/>
        <end position="359"/>
    </location>
</feature>
<evidence type="ECO:0000313" key="3">
    <source>
        <dbReference type="Proteomes" id="UP001567538"/>
    </source>
</evidence>
<feature type="compositionally biased region" description="Gly residues" evidence="1">
    <location>
        <begin position="315"/>
        <end position="327"/>
    </location>
</feature>
<dbReference type="AlphaFoldDB" id="A0ABD1G8N3"/>
<sequence length="388" mass="43207">MTETKPEIADKIRTSKNITIAFKLNDSNYPLWARLMKVSIGSREAYRHITGIPTPPEPEETGYIEWEEIDLIVFSWIVDNMETNIIADFAHHQTAKSLWDNLAVTFKSSADPYLVYDLEDKANKIIQGDLSLEAYWSHLQGLWIDIDRCQSKPIDCCDKGVAQYRKHSSKQKLFKFLTGLNEKYDGIRRDILKESIHPSVDAAYGWVKLEATRLKIMPPTSTSPPIAVGNDSSSGVGFGFGAREYRPSQPPNKNQQTPSRFAAANRRGNKPDKSKLWCTHCGMQKHTRDTCFQIVGYPDWWEEEKAAKGKVAIGVEGGGRNPTGTGAGSQETSHIQERKPETGGFQTGGGRRGDGGRGKMAEAMAASLWTDGGGNGGYPDGEDHWTWH</sequence>
<gene>
    <name evidence="2" type="ORF">AAHA92_24827</name>
</gene>
<proteinExistence type="predicted"/>
<evidence type="ECO:0000313" key="2">
    <source>
        <dbReference type="EMBL" id="KAL1540475.1"/>
    </source>
</evidence>
<dbReference type="PANTHER" id="PTHR34222">
    <property type="entry name" value="GAG_PRE-INTEGRS DOMAIN-CONTAINING PROTEIN"/>
    <property type="match status" value="1"/>
</dbReference>
<dbReference type="Proteomes" id="UP001567538">
    <property type="component" value="Unassembled WGS sequence"/>
</dbReference>
<organism evidence="2 3">
    <name type="scientific">Salvia divinorum</name>
    <name type="common">Maria pastora</name>
    <name type="synonym">Diviner's sage</name>
    <dbReference type="NCBI Taxonomy" id="28513"/>
    <lineage>
        <taxon>Eukaryota</taxon>
        <taxon>Viridiplantae</taxon>
        <taxon>Streptophyta</taxon>
        <taxon>Embryophyta</taxon>
        <taxon>Tracheophyta</taxon>
        <taxon>Spermatophyta</taxon>
        <taxon>Magnoliopsida</taxon>
        <taxon>eudicotyledons</taxon>
        <taxon>Gunneridae</taxon>
        <taxon>Pentapetalae</taxon>
        <taxon>asterids</taxon>
        <taxon>lamiids</taxon>
        <taxon>Lamiales</taxon>
        <taxon>Lamiaceae</taxon>
        <taxon>Nepetoideae</taxon>
        <taxon>Mentheae</taxon>
        <taxon>Salviinae</taxon>
        <taxon>Salvia</taxon>
        <taxon>Salvia subgen. Calosphace</taxon>
    </lineage>
</organism>
<protein>
    <recommendedName>
        <fullName evidence="4">Retrotransposon Copia-like N-terminal domain-containing protein</fullName>
    </recommendedName>
</protein>
<reference evidence="2 3" key="1">
    <citation type="submission" date="2024-06" db="EMBL/GenBank/DDBJ databases">
        <title>A chromosome level genome sequence of Diviner's sage (Salvia divinorum).</title>
        <authorList>
            <person name="Ford S.A."/>
            <person name="Ro D.-K."/>
            <person name="Ness R.W."/>
            <person name="Phillips M.A."/>
        </authorList>
    </citation>
    <scope>NUCLEOTIDE SEQUENCE [LARGE SCALE GENOMIC DNA]</scope>
    <source>
        <strain evidence="2">SAF-2024a</strain>
        <tissue evidence="2">Leaf</tissue>
    </source>
</reference>
<comment type="caution">
    <text evidence="2">The sequence shown here is derived from an EMBL/GenBank/DDBJ whole genome shotgun (WGS) entry which is preliminary data.</text>
</comment>
<evidence type="ECO:0008006" key="4">
    <source>
        <dbReference type="Google" id="ProtNLM"/>
    </source>
</evidence>
<dbReference type="PANTHER" id="PTHR34222:SF43">
    <property type="entry name" value="RETROTRANSPOSON GAG DOMAIN-CONTAINING PROTEIN"/>
    <property type="match status" value="1"/>
</dbReference>
<name>A0ABD1G8N3_SALDI</name>
<evidence type="ECO:0000256" key="1">
    <source>
        <dbReference type="SAM" id="MobiDB-lite"/>
    </source>
</evidence>
<dbReference type="EMBL" id="JBEAFC010000009">
    <property type="protein sequence ID" value="KAL1540475.1"/>
    <property type="molecule type" value="Genomic_DNA"/>
</dbReference>
<accession>A0ABD1G8N3</accession>
<keyword evidence="3" id="KW-1185">Reference proteome</keyword>
<feature type="region of interest" description="Disordered" evidence="1">
    <location>
        <begin position="242"/>
        <end position="275"/>
    </location>
</feature>